<feature type="region of interest" description="Disordered" evidence="1">
    <location>
        <begin position="1"/>
        <end position="27"/>
    </location>
</feature>
<dbReference type="AlphaFoldDB" id="A0A2A6BLQ3"/>
<keyword evidence="3" id="KW-1185">Reference proteome</keyword>
<evidence type="ECO:0000313" key="2">
    <source>
        <dbReference type="EnsemblMetazoa" id="PPA43980.1"/>
    </source>
</evidence>
<gene>
    <name evidence="2" type="primary">WBGene00282349</name>
</gene>
<reference evidence="3" key="1">
    <citation type="journal article" date="2008" name="Nat. Genet.">
        <title>The Pristionchus pacificus genome provides a unique perspective on nematode lifestyle and parasitism.</title>
        <authorList>
            <person name="Dieterich C."/>
            <person name="Clifton S.W."/>
            <person name="Schuster L.N."/>
            <person name="Chinwalla A."/>
            <person name="Delehaunty K."/>
            <person name="Dinkelacker I."/>
            <person name="Fulton L."/>
            <person name="Fulton R."/>
            <person name="Godfrey J."/>
            <person name="Minx P."/>
            <person name="Mitreva M."/>
            <person name="Roeseler W."/>
            <person name="Tian H."/>
            <person name="Witte H."/>
            <person name="Yang S.P."/>
            <person name="Wilson R.K."/>
            <person name="Sommer R.J."/>
        </authorList>
    </citation>
    <scope>NUCLEOTIDE SEQUENCE [LARGE SCALE GENOMIC DNA]</scope>
    <source>
        <strain evidence="3">PS312</strain>
    </source>
</reference>
<dbReference type="EnsemblMetazoa" id="PPA43980.1">
    <property type="protein sequence ID" value="PPA43980.1"/>
    <property type="gene ID" value="WBGene00282349"/>
</dbReference>
<proteinExistence type="predicted"/>
<protein>
    <submittedName>
        <fullName evidence="2">Uncharacterized protein</fullName>
    </submittedName>
</protein>
<accession>A0A2A6BLQ3</accession>
<accession>A0A8R1V190</accession>
<organism evidence="2 3">
    <name type="scientific">Pristionchus pacificus</name>
    <name type="common">Parasitic nematode worm</name>
    <dbReference type="NCBI Taxonomy" id="54126"/>
    <lineage>
        <taxon>Eukaryota</taxon>
        <taxon>Metazoa</taxon>
        <taxon>Ecdysozoa</taxon>
        <taxon>Nematoda</taxon>
        <taxon>Chromadorea</taxon>
        <taxon>Rhabditida</taxon>
        <taxon>Rhabditina</taxon>
        <taxon>Diplogasteromorpha</taxon>
        <taxon>Diplogasteroidea</taxon>
        <taxon>Neodiplogasteridae</taxon>
        <taxon>Pristionchus</taxon>
    </lineage>
</organism>
<evidence type="ECO:0000256" key="1">
    <source>
        <dbReference type="SAM" id="MobiDB-lite"/>
    </source>
</evidence>
<name>A0A2A6BLQ3_PRIPA</name>
<reference evidence="2" key="2">
    <citation type="submission" date="2022-06" db="UniProtKB">
        <authorList>
            <consortium name="EnsemblMetazoa"/>
        </authorList>
    </citation>
    <scope>IDENTIFICATION</scope>
    <source>
        <strain evidence="2">PS312</strain>
    </source>
</reference>
<feature type="compositionally biased region" description="Basic and acidic residues" evidence="1">
    <location>
        <begin position="1"/>
        <end position="21"/>
    </location>
</feature>
<dbReference type="Proteomes" id="UP000005239">
    <property type="component" value="Unassembled WGS sequence"/>
</dbReference>
<sequence>MFSVRELGRDPTAERGRDTGRLGDGGRLARSHACLEREMNARGLAGAAMNILRRRGTEANATSAIPPSDTMDVSPLLRSFPRVLNGLTKILGSKSLRRMPNLYPCRNPSWIQAWSQLGNLLGSKLGTHPLDRDGEIAWERFALSDEKCSVVRTLLEKKKFRVNARDLAEIP</sequence>
<evidence type="ECO:0000313" key="3">
    <source>
        <dbReference type="Proteomes" id="UP000005239"/>
    </source>
</evidence>